<feature type="domain" description="Sporulation stage II protein D amidase enhancer LytB N-terminal" evidence="2">
    <location>
        <begin position="164"/>
        <end position="255"/>
    </location>
</feature>
<dbReference type="Proteomes" id="UP000323521">
    <property type="component" value="Chromosome"/>
</dbReference>
<evidence type="ECO:0000256" key="1">
    <source>
        <dbReference type="SAM" id="Phobius"/>
    </source>
</evidence>
<evidence type="ECO:0000259" key="2">
    <source>
        <dbReference type="Pfam" id="PF08486"/>
    </source>
</evidence>
<evidence type="ECO:0000313" key="3">
    <source>
        <dbReference type="EMBL" id="ATW23957.1"/>
    </source>
</evidence>
<dbReference type="Pfam" id="PF08486">
    <property type="entry name" value="SpoIID"/>
    <property type="match status" value="1"/>
</dbReference>
<dbReference type="EMBL" id="CP017634">
    <property type="protein sequence ID" value="ATW23957.1"/>
    <property type="molecule type" value="Genomic_DNA"/>
</dbReference>
<reference evidence="3 4" key="1">
    <citation type="submission" date="2016-10" db="EMBL/GenBank/DDBJ databases">
        <title>Complete Genome Sequence of Peptococcaceae strain DCMF.</title>
        <authorList>
            <person name="Edwards R.J."/>
            <person name="Holland S.I."/>
            <person name="Deshpande N.P."/>
            <person name="Wong Y.K."/>
            <person name="Ertan H."/>
            <person name="Manefield M."/>
            <person name="Russell T.L."/>
            <person name="Lee M.J."/>
        </authorList>
    </citation>
    <scope>NUCLEOTIDE SEQUENCE [LARGE SCALE GENOMIC DNA]</scope>
    <source>
        <strain evidence="3 4">DCMF</strain>
    </source>
</reference>
<name>A0A3G1KNB9_FORW1</name>
<dbReference type="InterPro" id="IPR013486">
    <property type="entry name" value="SpoIID/LytB"/>
</dbReference>
<keyword evidence="1" id="KW-1133">Transmembrane helix</keyword>
<feature type="transmembrane region" description="Helical" evidence="1">
    <location>
        <begin position="41"/>
        <end position="59"/>
    </location>
</feature>
<dbReference type="PANTHER" id="PTHR30032">
    <property type="entry name" value="N-ACETYLMURAMOYL-L-ALANINE AMIDASE-RELATED"/>
    <property type="match status" value="1"/>
</dbReference>
<keyword evidence="1" id="KW-0812">Transmembrane</keyword>
<keyword evidence="1" id="KW-0472">Membrane</keyword>
<dbReference type="PANTHER" id="PTHR30032:SF4">
    <property type="entry name" value="AMIDASE ENHANCER"/>
    <property type="match status" value="1"/>
</dbReference>
<dbReference type="GO" id="GO:0030288">
    <property type="term" value="C:outer membrane-bounded periplasmic space"/>
    <property type="evidence" value="ECO:0007669"/>
    <property type="project" value="TreeGrafter"/>
</dbReference>
<organism evidence="3 4">
    <name type="scientific">Formimonas warabiya</name>
    <dbReference type="NCBI Taxonomy" id="1761012"/>
    <lineage>
        <taxon>Bacteria</taxon>
        <taxon>Bacillati</taxon>
        <taxon>Bacillota</taxon>
        <taxon>Clostridia</taxon>
        <taxon>Eubacteriales</taxon>
        <taxon>Peptococcaceae</taxon>
        <taxon>Candidatus Formimonas</taxon>
    </lineage>
</organism>
<dbReference type="InterPro" id="IPR013693">
    <property type="entry name" value="SpoIID/LytB_N"/>
</dbReference>
<dbReference type="GO" id="GO:0030435">
    <property type="term" value="P:sporulation resulting in formation of a cellular spore"/>
    <property type="evidence" value="ECO:0007669"/>
    <property type="project" value="InterPro"/>
</dbReference>
<protein>
    <recommendedName>
        <fullName evidence="2">Sporulation stage II protein D amidase enhancer LytB N-terminal domain-containing protein</fullName>
    </recommendedName>
</protein>
<dbReference type="NCBIfam" id="TIGR02669">
    <property type="entry name" value="SpoIID_LytB"/>
    <property type="match status" value="1"/>
</dbReference>
<accession>A0A3G1KNB9</accession>
<evidence type="ECO:0000313" key="4">
    <source>
        <dbReference type="Proteomes" id="UP000323521"/>
    </source>
</evidence>
<sequence>MQAKFSNDIKSLSGFLRRNIELFVEKKYLPVNQVGGNVKRIVTGVLVFFLLFCGTMLSAHGKENAHIRVCLSQNSYSAVFQITEGSYFLQDVATSMPIASLSAGDTITVNQAGNALTLEINSVPLAGGFSGPVRALPEDESELNVFSYKNTKYRDGISIGVDSGHLLVINNIDIEHYLYGVVGKEIGYTAPGEALKAQAVVSRSYALCALGQGLKYDVGADMYSQIYGGYSAEQNFSGEKVIDAVDDTEGEVIYYYNQANKQKSIIKAFFHSNAGGYTENSENVWNEALPYLKAVPSPDDAHAVEYSDETGDSWPASCYHWEMSFSLEEIQAAIDNYLQKTSNPVRIGSFQEIKLYRLNRDGITPTASGRVTKMEIVGSNGSFSVLRDGIRSVFGLKSTKFDVVSGAGGNFVIKDGSSVKHQVDDIGSLKIITGENNVVDLKNAEGMYQVLGESGKTGLNKSVQSITFIGQGNGHGIGMSQWGARGMAEKGSDYQEIIEHYYNQDKYDGSIMIDEY</sequence>
<gene>
    <name evidence="3" type="ORF">DCMF_03365</name>
</gene>
<proteinExistence type="predicted"/>
<dbReference type="InterPro" id="IPR051922">
    <property type="entry name" value="Bact_Sporulation_Assoc"/>
</dbReference>
<keyword evidence="4" id="KW-1185">Reference proteome</keyword>
<dbReference type="KEGG" id="fwa:DCMF_03365"/>
<dbReference type="AlphaFoldDB" id="A0A3G1KNB9"/>